<dbReference type="RefSeq" id="WP_190068101.1">
    <property type="nucleotide sequence ID" value="NZ_BNBM01000001.1"/>
</dbReference>
<keyword evidence="5" id="KW-1185">Reference proteome</keyword>
<dbReference type="InterPro" id="IPR050287">
    <property type="entry name" value="MTA/SAH_deaminase"/>
</dbReference>
<dbReference type="PROSITE" id="PS51318">
    <property type="entry name" value="TAT"/>
    <property type="match status" value="1"/>
</dbReference>
<evidence type="ECO:0000256" key="2">
    <source>
        <dbReference type="SAM" id="SignalP"/>
    </source>
</evidence>
<organism evidence="4 5">
    <name type="scientific">Streptomyces lanatus</name>
    <dbReference type="NCBI Taxonomy" id="66900"/>
    <lineage>
        <taxon>Bacteria</taxon>
        <taxon>Bacillati</taxon>
        <taxon>Actinomycetota</taxon>
        <taxon>Actinomycetes</taxon>
        <taxon>Kitasatosporales</taxon>
        <taxon>Streptomycetaceae</taxon>
        <taxon>Streptomyces</taxon>
    </lineage>
</organism>
<feature type="domain" description="Amidohydrolase-related" evidence="3">
    <location>
        <begin position="104"/>
        <end position="434"/>
    </location>
</feature>
<evidence type="ECO:0000259" key="3">
    <source>
        <dbReference type="Pfam" id="PF01979"/>
    </source>
</evidence>
<dbReference type="Pfam" id="PF01979">
    <property type="entry name" value="Amidohydro_1"/>
    <property type="match status" value="1"/>
</dbReference>
<dbReference type="Gene3D" id="3.20.20.140">
    <property type="entry name" value="Metal-dependent hydrolases"/>
    <property type="match status" value="1"/>
</dbReference>
<reference evidence="4 5" key="1">
    <citation type="submission" date="2024-06" db="EMBL/GenBank/DDBJ databases">
        <title>The Natural Products Discovery Center: Release of the First 8490 Sequenced Strains for Exploring Actinobacteria Biosynthetic Diversity.</title>
        <authorList>
            <person name="Kalkreuter E."/>
            <person name="Kautsar S.A."/>
            <person name="Yang D."/>
            <person name="Bader C.D."/>
            <person name="Teijaro C.N."/>
            <person name="Fluegel L."/>
            <person name="Davis C.M."/>
            <person name="Simpson J.R."/>
            <person name="Lauterbach L."/>
            <person name="Steele A.D."/>
            <person name="Gui C."/>
            <person name="Meng S."/>
            <person name="Li G."/>
            <person name="Viehrig K."/>
            <person name="Ye F."/>
            <person name="Su P."/>
            <person name="Kiefer A.F."/>
            <person name="Nichols A."/>
            <person name="Cepeda A.J."/>
            <person name="Yan W."/>
            <person name="Fan B."/>
            <person name="Jiang Y."/>
            <person name="Adhikari A."/>
            <person name="Zheng C.-J."/>
            <person name="Schuster L."/>
            <person name="Cowan T.M."/>
            <person name="Smanski M.J."/>
            <person name="Chevrette M.G."/>
            <person name="De Carvalho L.P.S."/>
            <person name="Shen B."/>
        </authorList>
    </citation>
    <scope>NUCLEOTIDE SEQUENCE [LARGE SCALE GENOMIC DNA]</scope>
    <source>
        <strain evidence="4 5">NPDC000155</strain>
    </source>
</reference>
<dbReference type="InterPro" id="IPR011059">
    <property type="entry name" value="Metal-dep_hydrolase_composite"/>
</dbReference>
<feature type="chain" id="PRO_5046042933" evidence="2">
    <location>
        <begin position="29"/>
        <end position="462"/>
    </location>
</feature>
<dbReference type="SUPFAM" id="SSF51338">
    <property type="entry name" value="Composite domain of metallo-dependent hydrolases"/>
    <property type="match status" value="1"/>
</dbReference>
<dbReference type="Proteomes" id="UP001486207">
    <property type="component" value="Unassembled WGS sequence"/>
</dbReference>
<proteinExistence type="predicted"/>
<comment type="caution">
    <text evidence="4">The sequence shown here is derived from an EMBL/GenBank/DDBJ whole genome shotgun (WGS) entry which is preliminary data.</text>
</comment>
<dbReference type="EMBL" id="JBEPFB010000005">
    <property type="protein sequence ID" value="MER7373721.1"/>
    <property type="molecule type" value="Genomic_DNA"/>
</dbReference>
<dbReference type="InterPro" id="IPR032466">
    <property type="entry name" value="Metal_Hydrolase"/>
</dbReference>
<accession>A0ABV1XQ53</accession>
<dbReference type="PANTHER" id="PTHR43794">
    <property type="entry name" value="AMINOHYDROLASE SSNA-RELATED"/>
    <property type="match status" value="1"/>
</dbReference>
<dbReference type="NCBIfam" id="NF006056">
    <property type="entry name" value="PRK08204.1"/>
    <property type="match status" value="1"/>
</dbReference>
<feature type="region of interest" description="Disordered" evidence="1">
    <location>
        <begin position="26"/>
        <end position="45"/>
    </location>
</feature>
<dbReference type="SUPFAM" id="SSF51556">
    <property type="entry name" value="Metallo-dependent hydrolases"/>
    <property type="match status" value="1"/>
</dbReference>
<evidence type="ECO:0000313" key="4">
    <source>
        <dbReference type="EMBL" id="MER7373721.1"/>
    </source>
</evidence>
<sequence>MNVPRRKLLTGAAATAAAVALASSPAAASPGGRQHPGSAHLARETGAGMPKGRILIRNGHVIDTEPEPVVHARTDVLIDRGRITAVGRGLRSDGAMVIDATDHIVLPGFVDTHRHMWHSALRSAAVDVDLDAYFRLLGQVGPKFRPQDVYNATLAGALECLDSGVTTQLDFAHIAYSPELADAAVDALKAAGLRAVFGYGTPIDVTGGGKLADVRRIRERLADDDALVTMAYAPLGPLSTPMATVAKDWRIADELDLPLTIHIASTPVNEQPVFALRDAGLLRERTLYVHANGIGDDELKLIADSGATASASPGDEAGRLRRAGITTGTGVDTVAFAPGDMFSTMRAAHLAGQIAEDPRMTAKDILRMATLDGAAAMGLADRTGSLRPGKQADIIMLRLDDLNMLTAERDPIGAVVMAAQPHNVDTVLVAGRVVKARGRLVHADLRRTARALRATAAAISTR</sequence>
<dbReference type="Gene3D" id="2.30.40.10">
    <property type="entry name" value="Urease, subunit C, domain 1"/>
    <property type="match status" value="1"/>
</dbReference>
<dbReference type="PANTHER" id="PTHR43794:SF5">
    <property type="entry name" value="CHLOROHYDROLASE FAMILY PROTEIN"/>
    <property type="match status" value="1"/>
</dbReference>
<evidence type="ECO:0000256" key="1">
    <source>
        <dbReference type="SAM" id="MobiDB-lite"/>
    </source>
</evidence>
<feature type="signal peptide" evidence="2">
    <location>
        <begin position="1"/>
        <end position="28"/>
    </location>
</feature>
<dbReference type="InterPro" id="IPR006680">
    <property type="entry name" value="Amidohydro-rel"/>
</dbReference>
<keyword evidence="2" id="KW-0732">Signal</keyword>
<dbReference type="InterPro" id="IPR006311">
    <property type="entry name" value="TAT_signal"/>
</dbReference>
<protein>
    <submittedName>
        <fullName evidence="4">Amidohydrolase family protein</fullName>
    </submittedName>
</protein>
<gene>
    <name evidence="4" type="ORF">ABT384_13805</name>
</gene>
<evidence type="ECO:0000313" key="5">
    <source>
        <dbReference type="Proteomes" id="UP001486207"/>
    </source>
</evidence>
<name>A0ABV1XQ53_9ACTN</name>